<organism evidence="1 2">
    <name type="scientific">Morella rubra</name>
    <name type="common">Chinese bayberry</name>
    <dbReference type="NCBI Taxonomy" id="262757"/>
    <lineage>
        <taxon>Eukaryota</taxon>
        <taxon>Viridiplantae</taxon>
        <taxon>Streptophyta</taxon>
        <taxon>Embryophyta</taxon>
        <taxon>Tracheophyta</taxon>
        <taxon>Spermatophyta</taxon>
        <taxon>Magnoliopsida</taxon>
        <taxon>eudicotyledons</taxon>
        <taxon>Gunneridae</taxon>
        <taxon>Pentapetalae</taxon>
        <taxon>rosids</taxon>
        <taxon>fabids</taxon>
        <taxon>Fagales</taxon>
        <taxon>Myricaceae</taxon>
        <taxon>Morella</taxon>
    </lineage>
</organism>
<dbReference type="InterPro" id="IPR011323">
    <property type="entry name" value="Mss4/transl-control_tumour"/>
</dbReference>
<sequence length="123" mass="14397">MGNDCWAKETKCEYGKQRWLKSKHVGLPDLLTGDELLSDSFPYKEIENGMLWDIYGKWVIQGAIDVDIHYKKVGHQQRTGHHRYCHFPSSFFSANIMWWSVVGRDCYIGFAFQPPMFSFVGRE</sequence>
<keyword evidence="2" id="KW-1185">Reference proteome</keyword>
<protein>
    <submittedName>
        <fullName evidence="1">Uncharacterized protein</fullName>
    </submittedName>
</protein>
<accession>A0A6A1UIR8</accession>
<dbReference type="OrthoDB" id="10248936at2759"/>
<gene>
    <name evidence="1" type="ORF">CJ030_MR0G007999</name>
</gene>
<dbReference type="Gene3D" id="2.170.150.10">
    <property type="entry name" value="Metal Binding Protein, Guanine Nucleotide Exchange Factor, Chain A"/>
    <property type="match status" value="1"/>
</dbReference>
<dbReference type="InterPro" id="IPR018105">
    <property type="entry name" value="Translational_control_tumour_p"/>
</dbReference>
<reference evidence="1 2" key="1">
    <citation type="journal article" date="2019" name="Plant Biotechnol. J.">
        <title>The red bayberry genome and genetic basis of sex determination.</title>
        <authorList>
            <person name="Jia H.M."/>
            <person name="Jia H.J."/>
            <person name="Cai Q.L."/>
            <person name="Wang Y."/>
            <person name="Zhao H.B."/>
            <person name="Yang W.F."/>
            <person name="Wang G.Y."/>
            <person name="Li Y.H."/>
            <person name="Zhan D.L."/>
            <person name="Shen Y.T."/>
            <person name="Niu Q.F."/>
            <person name="Chang L."/>
            <person name="Qiu J."/>
            <person name="Zhao L."/>
            <person name="Xie H.B."/>
            <person name="Fu W.Y."/>
            <person name="Jin J."/>
            <person name="Li X.W."/>
            <person name="Jiao Y."/>
            <person name="Zhou C.C."/>
            <person name="Tu T."/>
            <person name="Chai C.Y."/>
            <person name="Gao J.L."/>
            <person name="Fan L.J."/>
            <person name="van de Weg E."/>
            <person name="Wang J.Y."/>
            <person name="Gao Z.S."/>
        </authorList>
    </citation>
    <scope>NUCLEOTIDE SEQUENCE [LARGE SCALE GENOMIC DNA]</scope>
    <source>
        <tissue evidence="1">Leaves</tissue>
    </source>
</reference>
<evidence type="ECO:0000313" key="2">
    <source>
        <dbReference type="Proteomes" id="UP000516437"/>
    </source>
</evidence>
<dbReference type="AlphaFoldDB" id="A0A6A1UIR8"/>
<comment type="caution">
    <text evidence="1">The sequence shown here is derived from an EMBL/GenBank/DDBJ whole genome shotgun (WGS) entry which is preliminary data.</text>
</comment>
<dbReference type="SUPFAM" id="SSF51316">
    <property type="entry name" value="Mss4-like"/>
    <property type="match status" value="1"/>
</dbReference>
<dbReference type="Pfam" id="PF00838">
    <property type="entry name" value="TCTP"/>
    <property type="match status" value="1"/>
</dbReference>
<proteinExistence type="predicted"/>
<dbReference type="EMBL" id="RXIC02000216">
    <property type="protein sequence ID" value="KAB1200139.1"/>
    <property type="molecule type" value="Genomic_DNA"/>
</dbReference>
<name>A0A6A1UIR8_9ROSI</name>
<dbReference type="InterPro" id="IPR011057">
    <property type="entry name" value="Mss4-like_sf"/>
</dbReference>
<evidence type="ECO:0000313" key="1">
    <source>
        <dbReference type="EMBL" id="KAB1200139.1"/>
    </source>
</evidence>
<dbReference type="Proteomes" id="UP000516437">
    <property type="component" value="Unassembled WGS sequence"/>
</dbReference>